<keyword evidence="6" id="KW-0966">Cell projection</keyword>
<evidence type="ECO:0000256" key="2">
    <source>
        <dbReference type="ARBA" id="ARBA00021622"/>
    </source>
</evidence>
<comment type="similarity">
    <text evidence="1">Belongs to the type III secretion exporter family.</text>
</comment>
<name>A0A1M5VKY6_9GAMM</name>
<evidence type="ECO:0000256" key="4">
    <source>
        <dbReference type="ARBA" id="ARBA00025078"/>
    </source>
</evidence>
<reference evidence="7" key="1">
    <citation type="submission" date="2016-11" db="EMBL/GenBank/DDBJ databases">
        <authorList>
            <person name="Varghese N."/>
            <person name="Submissions S."/>
        </authorList>
    </citation>
    <scope>NUCLEOTIDE SEQUENCE [LARGE SCALE GENOMIC DNA]</scope>
    <source>
        <strain evidence="7">DSM 16917</strain>
    </source>
</reference>
<dbReference type="Gene3D" id="3.40.1690.10">
    <property type="entry name" value="secretion proteins EscU"/>
    <property type="match status" value="1"/>
</dbReference>
<evidence type="ECO:0000313" key="7">
    <source>
        <dbReference type="Proteomes" id="UP000184268"/>
    </source>
</evidence>
<comment type="function">
    <text evidence="4">Required for formation of the rod structure in the basal body of the flagellar apparatus. Together with FliI and FliH, may constitute the export apparatus of flagellin.</text>
</comment>
<keyword evidence="3" id="KW-0813">Transport</keyword>
<keyword evidence="6" id="KW-0969">Cilium</keyword>
<keyword evidence="7" id="KW-1185">Reference proteome</keyword>
<accession>A0A1M5VKY6</accession>
<dbReference type="RefSeq" id="WP_067656769.1">
    <property type="nucleotide sequence ID" value="NZ_FQXG01000004.1"/>
</dbReference>
<dbReference type="PANTHER" id="PTHR30531">
    <property type="entry name" value="FLAGELLAR BIOSYNTHETIC PROTEIN FLHB"/>
    <property type="match status" value="1"/>
</dbReference>
<dbReference type="InterPro" id="IPR029025">
    <property type="entry name" value="T3SS_substrate_exporter_C"/>
</dbReference>
<proteinExistence type="inferred from homology"/>
<dbReference type="Proteomes" id="UP000184268">
    <property type="component" value="Unassembled WGS sequence"/>
</dbReference>
<evidence type="ECO:0000256" key="1">
    <source>
        <dbReference type="ARBA" id="ARBA00010690"/>
    </source>
</evidence>
<dbReference type="STRING" id="299255.SAMN02745129_2834"/>
<feature type="region of interest" description="Disordered" evidence="5">
    <location>
        <begin position="1"/>
        <end position="25"/>
    </location>
</feature>
<evidence type="ECO:0000256" key="5">
    <source>
        <dbReference type="SAM" id="MobiDB-lite"/>
    </source>
</evidence>
<gene>
    <name evidence="6" type="ORF">SAMN02745129_2834</name>
</gene>
<evidence type="ECO:0000313" key="6">
    <source>
        <dbReference type="EMBL" id="SHH75887.1"/>
    </source>
</evidence>
<keyword evidence="3" id="KW-1006">Bacterial flagellum protein export</keyword>
<dbReference type="PANTHER" id="PTHR30531:SF12">
    <property type="entry name" value="FLAGELLAR BIOSYNTHETIC PROTEIN FLHB"/>
    <property type="match status" value="1"/>
</dbReference>
<dbReference type="InterPro" id="IPR006135">
    <property type="entry name" value="T3SS_substrate_exporter"/>
</dbReference>
<keyword evidence="6" id="KW-0282">Flagellum</keyword>
<organism evidence="6 7">
    <name type="scientific">Ferrimonas marina</name>
    <dbReference type="NCBI Taxonomy" id="299255"/>
    <lineage>
        <taxon>Bacteria</taxon>
        <taxon>Pseudomonadati</taxon>
        <taxon>Pseudomonadota</taxon>
        <taxon>Gammaproteobacteria</taxon>
        <taxon>Alteromonadales</taxon>
        <taxon>Ferrimonadaceae</taxon>
        <taxon>Ferrimonas</taxon>
    </lineage>
</organism>
<dbReference type="AlphaFoldDB" id="A0A1M5VKY6"/>
<dbReference type="GO" id="GO:0005886">
    <property type="term" value="C:plasma membrane"/>
    <property type="evidence" value="ECO:0007669"/>
    <property type="project" value="TreeGrafter"/>
</dbReference>
<dbReference type="GO" id="GO:0009306">
    <property type="term" value="P:protein secretion"/>
    <property type="evidence" value="ECO:0007669"/>
    <property type="project" value="InterPro"/>
</dbReference>
<dbReference type="Pfam" id="PF01312">
    <property type="entry name" value="Bac_export_2"/>
    <property type="match status" value="1"/>
</dbReference>
<dbReference type="SUPFAM" id="SSF160544">
    <property type="entry name" value="EscU C-terminal domain-like"/>
    <property type="match status" value="1"/>
</dbReference>
<evidence type="ECO:0000256" key="3">
    <source>
        <dbReference type="ARBA" id="ARBA00023225"/>
    </source>
</evidence>
<dbReference type="OrthoDB" id="5244399at2"/>
<sequence>MSDSPKQATALHYDGQQAPTVTAQGSGVTAEQIEALAREHGVMIHHDPQLAELLGQLELGQQIPPQLYLVIAELIAYAYLLEGRFPEQWHNIHQRIQTKA</sequence>
<dbReference type="EMBL" id="FQXG01000004">
    <property type="protein sequence ID" value="SHH75887.1"/>
    <property type="molecule type" value="Genomic_DNA"/>
</dbReference>
<keyword evidence="3" id="KW-0653">Protein transport</keyword>
<protein>
    <recommendedName>
        <fullName evidence="2">Flagellar biosynthetic protein FlhB</fullName>
    </recommendedName>
</protein>